<dbReference type="Pfam" id="PF02046">
    <property type="entry name" value="COX6A"/>
    <property type="match status" value="1"/>
</dbReference>
<gene>
    <name evidence="13" type="ORF">S7711_05863</name>
</gene>
<keyword evidence="4" id="KW-0812">Transmembrane</keyword>
<evidence type="ECO:0000256" key="2">
    <source>
        <dbReference type="ARBA" id="ARBA00004673"/>
    </source>
</evidence>
<dbReference type="SUPFAM" id="SSF81411">
    <property type="entry name" value="Mitochondrial cytochrome c oxidase subunit VIa"/>
    <property type="match status" value="1"/>
</dbReference>
<keyword evidence="5" id="KW-0999">Mitochondrion inner membrane</keyword>
<evidence type="ECO:0000256" key="11">
    <source>
        <dbReference type="ARBA" id="ARBA00082360"/>
    </source>
</evidence>
<comment type="pathway">
    <text evidence="2">Energy metabolism; oxidative phosphorylation.</text>
</comment>
<comment type="similarity">
    <text evidence="3 12">Belongs to the cytochrome c oxidase subunit 6A family.</text>
</comment>
<evidence type="ECO:0000256" key="3">
    <source>
        <dbReference type="ARBA" id="ARBA00005553"/>
    </source>
</evidence>
<accession>A0A084AKM8</accession>
<evidence type="ECO:0000256" key="9">
    <source>
        <dbReference type="ARBA" id="ARBA00023136"/>
    </source>
</evidence>
<evidence type="ECO:0000256" key="12">
    <source>
        <dbReference type="RuleBase" id="RU004396"/>
    </source>
</evidence>
<keyword evidence="14" id="KW-1185">Reference proteome</keyword>
<dbReference type="PANTHER" id="PTHR11504:SF0">
    <property type="entry name" value="CYTOCHROME C OXIDASE SUBUNIT"/>
    <property type="match status" value="1"/>
</dbReference>
<dbReference type="OrthoDB" id="5947505at2759"/>
<dbReference type="FunFam" id="4.10.95.10:FF:000001">
    <property type="entry name" value="Cytochrome c oxidase subunit 6A, mitochondrial"/>
    <property type="match status" value="1"/>
</dbReference>
<evidence type="ECO:0000313" key="14">
    <source>
        <dbReference type="Proteomes" id="UP000028045"/>
    </source>
</evidence>
<evidence type="ECO:0000256" key="8">
    <source>
        <dbReference type="ARBA" id="ARBA00023128"/>
    </source>
</evidence>
<dbReference type="PANTHER" id="PTHR11504">
    <property type="entry name" value="CYTOCHROME C OXIDASE POLYPEPTIDE VIA"/>
    <property type="match status" value="1"/>
</dbReference>
<evidence type="ECO:0000256" key="7">
    <source>
        <dbReference type="ARBA" id="ARBA00022989"/>
    </source>
</evidence>
<sequence length="128" mass="15201">MFASRQLVRNAPRAAARLRAPVQRRFASTTENEFIKERQHIKEHANGTTDLWWKISIYGVIPSLVLAGANAYYLWNEHWDHWNHMPPLEERTEYAYQNIRTKNYPWGNGDQTLFWNSDVNYHNKDKVA</sequence>
<dbReference type="EMBL" id="KL648682">
    <property type="protein sequence ID" value="KEY65857.1"/>
    <property type="molecule type" value="Genomic_DNA"/>
</dbReference>
<evidence type="ECO:0000256" key="1">
    <source>
        <dbReference type="ARBA" id="ARBA00004434"/>
    </source>
</evidence>
<dbReference type="GO" id="GO:0030234">
    <property type="term" value="F:enzyme regulator activity"/>
    <property type="evidence" value="ECO:0007669"/>
    <property type="project" value="TreeGrafter"/>
</dbReference>
<organism evidence="13 14">
    <name type="scientific">Stachybotrys chartarum (strain CBS 109288 / IBT 7711)</name>
    <name type="common">Toxic black mold</name>
    <name type="synonym">Stilbospora chartarum</name>
    <dbReference type="NCBI Taxonomy" id="1280523"/>
    <lineage>
        <taxon>Eukaryota</taxon>
        <taxon>Fungi</taxon>
        <taxon>Dikarya</taxon>
        <taxon>Ascomycota</taxon>
        <taxon>Pezizomycotina</taxon>
        <taxon>Sordariomycetes</taxon>
        <taxon>Hypocreomycetidae</taxon>
        <taxon>Hypocreales</taxon>
        <taxon>Stachybotryaceae</taxon>
        <taxon>Stachybotrys</taxon>
    </lineage>
</organism>
<evidence type="ECO:0000256" key="4">
    <source>
        <dbReference type="ARBA" id="ARBA00022692"/>
    </source>
</evidence>
<protein>
    <recommendedName>
        <fullName evidence="10">Cytochrome c oxidase subunit 13, mitochondrial</fullName>
    </recommendedName>
    <alternativeName>
        <fullName evidence="11">Cytochrome c oxidase polypeptide VIa</fullName>
    </alternativeName>
</protein>
<dbReference type="InterPro" id="IPR001349">
    <property type="entry name" value="Cyt_c_oxidase_su6a"/>
</dbReference>
<name>A0A084AKM8_STACB</name>
<proteinExistence type="inferred from homology"/>
<comment type="subcellular location">
    <subcellularLocation>
        <location evidence="1">Mitochondrion inner membrane</location>
        <topology evidence="1">Single-pass membrane protein</topology>
    </subcellularLocation>
</comment>
<dbReference type="GO" id="GO:0005743">
    <property type="term" value="C:mitochondrial inner membrane"/>
    <property type="evidence" value="ECO:0007669"/>
    <property type="project" value="UniProtKB-SubCell"/>
</dbReference>
<dbReference type="HOGENOM" id="CLU_122515_0_0_1"/>
<keyword evidence="8" id="KW-0496">Mitochondrion</keyword>
<dbReference type="Gene3D" id="4.10.95.10">
    <property type="entry name" value="Cytochrome c oxidase, subunit VIa"/>
    <property type="match status" value="1"/>
</dbReference>
<dbReference type="AlphaFoldDB" id="A0A084AKM8"/>
<keyword evidence="9" id="KW-0472">Membrane</keyword>
<evidence type="ECO:0000256" key="10">
    <source>
        <dbReference type="ARBA" id="ARBA00070930"/>
    </source>
</evidence>
<keyword evidence="6" id="KW-0809">Transit peptide</keyword>
<evidence type="ECO:0000256" key="5">
    <source>
        <dbReference type="ARBA" id="ARBA00022792"/>
    </source>
</evidence>
<keyword evidence="7" id="KW-1133">Transmembrane helix</keyword>
<reference evidence="13 14" key="1">
    <citation type="journal article" date="2014" name="BMC Genomics">
        <title>Comparative genome sequencing reveals chemotype-specific gene clusters in the toxigenic black mold Stachybotrys.</title>
        <authorList>
            <person name="Semeiks J."/>
            <person name="Borek D."/>
            <person name="Otwinowski Z."/>
            <person name="Grishin N.V."/>
        </authorList>
    </citation>
    <scope>NUCLEOTIDE SEQUENCE [LARGE SCALE GENOMIC DNA]</scope>
    <source>
        <strain evidence="14">CBS 109288 / IBT 7711</strain>
    </source>
</reference>
<evidence type="ECO:0000313" key="13">
    <source>
        <dbReference type="EMBL" id="KEY65857.1"/>
    </source>
</evidence>
<dbReference type="InterPro" id="IPR036418">
    <property type="entry name" value="Cyt_c_oxidase_su6a_sf"/>
</dbReference>
<dbReference type="Proteomes" id="UP000028045">
    <property type="component" value="Unassembled WGS sequence"/>
</dbReference>
<dbReference type="GO" id="GO:0006123">
    <property type="term" value="P:mitochondrial electron transport, cytochrome c to oxygen"/>
    <property type="evidence" value="ECO:0007669"/>
    <property type="project" value="TreeGrafter"/>
</dbReference>
<evidence type="ECO:0000256" key="6">
    <source>
        <dbReference type="ARBA" id="ARBA00022946"/>
    </source>
</evidence>
<dbReference type="PIRSF" id="PIRSF000277">
    <property type="entry name" value="COX6A1"/>
    <property type="match status" value="1"/>
</dbReference>